<dbReference type="EMBL" id="AQGS01000757">
    <property type="protein sequence ID" value="EPS37138.1"/>
    <property type="molecule type" value="Genomic_DNA"/>
</dbReference>
<dbReference type="InterPro" id="IPR001810">
    <property type="entry name" value="F-box_dom"/>
</dbReference>
<protein>
    <recommendedName>
        <fullName evidence="1">F-box domain-containing protein</fullName>
    </recommendedName>
</protein>
<keyword evidence="3" id="KW-1185">Reference proteome</keyword>
<dbReference type="OrthoDB" id="5312274at2759"/>
<dbReference type="CDD" id="cd09917">
    <property type="entry name" value="F-box_SF"/>
    <property type="match status" value="1"/>
</dbReference>
<dbReference type="InterPro" id="IPR036047">
    <property type="entry name" value="F-box-like_dom_sf"/>
</dbReference>
<evidence type="ECO:0000259" key="1">
    <source>
        <dbReference type="Pfam" id="PF12937"/>
    </source>
</evidence>
<dbReference type="SUPFAM" id="SSF52047">
    <property type="entry name" value="RNI-like"/>
    <property type="match status" value="1"/>
</dbReference>
<dbReference type="InterPro" id="IPR032675">
    <property type="entry name" value="LRR_dom_sf"/>
</dbReference>
<comment type="caution">
    <text evidence="2">The sequence shown here is derived from an EMBL/GenBank/DDBJ whole genome shotgun (WGS) entry which is preliminary data.</text>
</comment>
<sequence length="382" mass="44144">MQVEPPNLQPKHLQPAIPSILDLPTEILILILRNAAYIGDYLQYETACHISLTCRRFHELLLPFMYGHFSIQFKHVWEGSEPFDGCLYPRERLELFREHGRFVKSISVKSEWGLGDRDMWRVHAFKWEPSIPGALGELAPGLKNLQSVEITRECDVSVRSIFDGLDVILSNCLAVTFLKLRLRVSGKAEYFHYFDNLTLKDSVVKPCAQLQKFDIWLAQSTNPPDDQGGSGVLRIWGRVLEFPQLKKLALSFYPQNRFVTDEYIKFNYDKIKELKLSQTHDISERELLECLTRFPNVEVLNIDQLDGQHVKHVTGHRWGVVGRMLPLLPKLRKVITFTIAERGDIEKQLGSEILRMAALNMSFHGVFFPRFNFYVATLTLSR</sequence>
<proteinExistence type="predicted"/>
<name>S8BD46_DACHA</name>
<organism evidence="2 3">
    <name type="scientific">Dactylellina haptotyla (strain CBS 200.50)</name>
    <name type="common">Nematode-trapping fungus</name>
    <name type="synonym">Monacrosporium haptotylum</name>
    <dbReference type="NCBI Taxonomy" id="1284197"/>
    <lineage>
        <taxon>Eukaryota</taxon>
        <taxon>Fungi</taxon>
        <taxon>Dikarya</taxon>
        <taxon>Ascomycota</taxon>
        <taxon>Pezizomycotina</taxon>
        <taxon>Orbiliomycetes</taxon>
        <taxon>Orbiliales</taxon>
        <taxon>Orbiliaceae</taxon>
        <taxon>Dactylellina</taxon>
    </lineage>
</organism>
<dbReference type="Gene3D" id="3.80.10.10">
    <property type="entry name" value="Ribonuclease Inhibitor"/>
    <property type="match status" value="1"/>
</dbReference>
<dbReference type="HOGENOM" id="CLU_723656_0_0_1"/>
<evidence type="ECO:0000313" key="3">
    <source>
        <dbReference type="Proteomes" id="UP000015100"/>
    </source>
</evidence>
<evidence type="ECO:0000313" key="2">
    <source>
        <dbReference type="EMBL" id="EPS37138.1"/>
    </source>
</evidence>
<reference evidence="2 3" key="1">
    <citation type="journal article" date="2013" name="PLoS Genet.">
        <title>Genomic mechanisms accounting for the adaptation to parasitism in nematode-trapping fungi.</title>
        <authorList>
            <person name="Meerupati T."/>
            <person name="Andersson K.M."/>
            <person name="Friman E."/>
            <person name="Kumar D."/>
            <person name="Tunlid A."/>
            <person name="Ahren D."/>
        </authorList>
    </citation>
    <scope>NUCLEOTIDE SEQUENCE [LARGE SCALE GENOMIC DNA]</scope>
    <source>
        <strain evidence="2 3">CBS 200.50</strain>
    </source>
</reference>
<accession>S8BD46</accession>
<reference evidence="3" key="2">
    <citation type="submission" date="2013-04" db="EMBL/GenBank/DDBJ databases">
        <title>Genomic mechanisms accounting for the adaptation to parasitism in nematode-trapping fungi.</title>
        <authorList>
            <person name="Ahren D.G."/>
        </authorList>
    </citation>
    <scope>NUCLEOTIDE SEQUENCE [LARGE SCALE GENOMIC DNA]</scope>
    <source>
        <strain evidence="3">CBS 200.50</strain>
    </source>
</reference>
<dbReference type="AlphaFoldDB" id="S8BD46"/>
<dbReference type="Pfam" id="PF12937">
    <property type="entry name" value="F-box-like"/>
    <property type="match status" value="1"/>
</dbReference>
<dbReference type="SUPFAM" id="SSF81383">
    <property type="entry name" value="F-box domain"/>
    <property type="match status" value="1"/>
</dbReference>
<dbReference type="Proteomes" id="UP000015100">
    <property type="component" value="Unassembled WGS sequence"/>
</dbReference>
<feature type="domain" description="F-box" evidence="1">
    <location>
        <begin position="20"/>
        <end position="61"/>
    </location>
</feature>
<gene>
    <name evidence="2" type="ORF">H072_9260</name>
</gene>